<reference evidence="3 4" key="1">
    <citation type="submission" date="2018-02" db="EMBL/GenBank/DDBJ databases">
        <title>Genomic Encyclopedia of Archaeal and Bacterial Type Strains, Phase II (KMG-II): from individual species to whole genera.</title>
        <authorList>
            <person name="Goeker M."/>
        </authorList>
    </citation>
    <scope>NUCLEOTIDE SEQUENCE [LARGE SCALE GENOMIC DNA]</scope>
    <source>
        <strain evidence="3 4">YU 961-1</strain>
    </source>
</reference>
<dbReference type="CDD" id="cd00093">
    <property type="entry name" value="HTH_XRE"/>
    <property type="match status" value="1"/>
</dbReference>
<evidence type="ECO:0000256" key="1">
    <source>
        <dbReference type="SAM" id="MobiDB-lite"/>
    </source>
</evidence>
<evidence type="ECO:0000259" key="2">
    <source>
        <dbReference type="PROSITE" id="PS50943"/>
    </source>
</evidence>
<dbReference type="InterPro" id="IPR001387">
    <property type="entry name" value="Cro/C1-type_HTH"/>
</dbReference>
<feature type="domain" description="HTH cro/C1-type" evidence="2">
    <location>
        <begin position="8"/>
        <end position="62"/>
    </location>
</feature>
<name>A0A2S6GCQ3_9PSEU</name>
<dbReference type="EMBL" id="PTIX01000034">
    <property type="protein sequence ID" value="PPK62582.1"/>
    <property type="molecule type" value="Genomic_DNA"/>
</dbReference>
<comment type="caution">
    <text evidence="3">The sequence shown here is derived from an EMBL/GenBank/DDBJ whole genome shotgun (WGS) entry which is preliminary data.</text>
</comment>
<dbReference type="Pfam" id="PF01381">
    <property type="entry name" value="HTH_3"/>
    <property type="match status" value="1"/>
</dbReference>
<sequence>METRRKRLAQARKAAGLSQEKLAEHLRLHPGTIHRWESWGREPRGYVLPKLAHLLGVTREELDEMLAEGRDPSRTPGPMRRRPGSRAAQREAESVATPAEGGDAGDPAP</sequence>
<evidence type="ECO:0000313" key="4">
    <source>
        <dbReference type="Proteomes" id="UP000239203"/>
    </source>
</evidence>
<dbReference type="Proteomes" id="UP000239203">
    <property type="component" value="Unassembled WGS sequence"/>
</dbReference>
<dbReference type="SUPFAM" id="SSF47413">
    <property type="entry name" value="lambda repressor-like DNA-binding domains"/>
    <property type="match status" value="1"/>
</dbReference>
<evidence type="ECO:0000313" key="3">
    <source>
        <dbReference type="EMBL" id="PPK62582.1"/>
    </source>
</evidence>
<organism evidence="3 4">
    <name type="scientific">Actinokineospora auranticolor</name>
    <dbReference type="NCBI Taxonomy" id="155976"/>
    <lineage>
        <taxon>Bacteria</taxon>
        <taxon>Bacillati</taxon>
        <taxon>Actinomycetota</taxon>
        <taxon>Actinomycetes</taxon>
        <taxon>Pseudonocardiales</taxon>
        <taxon>Pseudonocardiaceae</taxon>
        <taxon>Actinokineospora</taxon>
    </lineage>
</organism>
<dbReference type="SMART" id="SM00530">
    <property type="entry name" value="HTH_XRE"/>
    <property type="match status" value="1"/>
</dbReference>
<dbReference type="AlphaFoldDB" id="A0A2S6GCQ3"/>
<proteinExistence type="predicted"/>
<gene>
    <name evidence="3" type="ORF">CLV40_13444</name>
</gene>
<dbReference type="PROSITE" id="PS50943">
    <property type="entry name" value="HTH_CROC1"/>
    <property type="match status" value="1"/>
</dbReference>
<accession>A0A2S6GCQ3</accession>
<dbReference type="InterPro" id="IPR010982">
    <property type="entry name" value="Lambda_DNA-bd_dom_sf"/>
</dbReference>
<dbReference type="GO" id="GO:0003677">
    <property type="term" value="F:DNA binding"/>
    <property type="evidence" value="ECO:0007669"/>
    <property type="project" value="InterPro"/>
</dbReference>
<dbReference type="Gene3D" id="1.10.260.40">
    <property type="entry name" value="lambda repressor-like DNA-binding domains"/>
    <property type="match status" value="1"/>
</dbReference>
<keyword evidence="4" id="KW-1185">Reference proteome</keyword>
<feature type="region of interest" description="Disordered" evidence="1">
    <location>
        <begin position="64"/>
        <end position="109"/>
    </location>
</feature>
<dbReference type="OrthoDB" id="3698213at2"/>
<protein>
    <submittedName>
        <fullName evidence="3">Helix-turn-helix protein</fullName>
    </submittedName>
</protein>
<dbReference type="RefSeq" id="WP_104483177.1">
    <property type="nucleotide sequence ID" value="NZ_CP154825.1"/>
</dbReference>